<dbReference type="InterPro" id="IPR013728">
    <property type="entry name" value="BT_3987-like_N"/>
</dbReference>
<feature type="domain" description="BT-3987-like N-terminal" evidence="1">
    <location>
        <begin position="49"/>
        <end position="155"/>
    </location>
</feature>
<dbReference type="Proteomes" id="UP001060104">
    <property type="component" value="Chromosome"/>
</dbReference>
<gene>
    <name evidence="3" type="ORF">ERS852461_01721</name>
    <name evidence="4" type="ORF">NXY30_04765</name>
</gene>
<organism evidence="3 5">
    <name type="scientific">Bacteroides faecis</name>
    <dbReference type="NCBI Taxonomy" id="674529"/>
    <lineage>
        <taxon>Bacteria</taxon>
        <taxon>Pseudomonadati</taxon>
        <taxon>Bacteroidota</taxon>
        <taxon>Bacteroidia</taxon>
        <taxon>Bacteroidales</taxon>
        <taxon>Bacteroidaceae</taxon>
        <taxon>Bacteroides</taxon>
    </lineage>
</organism>
<evidence type="ECO:0000259" key="1">
    <source>
        <dbReference type="Pfam" id="PF08522"/>
    </source>
</evidence>
<evidence type="ECO:0000313" key="5">
    <source>
        <dbReference type="Proteomes" id="UP000095606"/>
    </source>
</evidence>
<dbReference type="PROSITE" id="PS51257">
    <property type="entry name" value="PROKAR_LIPOPROTEIN"/>
    <property type="match status" value="1"/>
</dbReference>
<keyword evidence="6" id="KW-1185">Reference proteome</keyword>
<protein>
    <submittedName>
        <fullName evidence="4">DUF4361 domain-containing protein</fullName>
    </submittedName>
    <submittedName>
        <fullName evidence="3">Domain of uncharacterized function (DUF1735)</fullName>
    </submittedName>
</protein>
<dbReference type="EMBL" id="CZAE01000006">
    <property type="protein sequence ID" value="CUP03921.1"/>
    <property type="molecule type" value="Genomic_DNA"/>
</dbReference>
<dbReference type="GeneID" id="69587965"/>
<reference evidence="4" key="2">
    <citation type="submission" date="2022-08" db="EMBL/GenBank/DDBJ databases">
        <title>Genome Sequencing of Bacteroides fragilis Group Isolates with Nanopore Technology.</title>
        <authorList>
            <person name="Tisza M.J."/>
            <person name="Smith D."/>
            <person name="Dekker J.P."/>
        </authorList>
    </citation>
    <scope>NUCLEOTIDE SEQUENCE</scope>
    <source>
        <strain evidence="4">BFG-527</strain>
    </source>
</reference>
<dbReference type="EMBL" id="CP103141">
    <property type="protein sequence ID" value="UVQ75720.1"/>
    <property type="molecule type" value="Genomic_DNA"/>
</dbReference>
<dbReference type="InterPro" id="IPR025371">
    <property type="entry name" value="BT_3044-like_C"/>
</dbReference>
<accession>A0A174JZ79</accession>
<dbReference type="RefSeq" id="WP_022301315.1">
    <property type="nucleotide sequence ID" value="NZ_CAXKYA010000004.1"/>
</dbReference>
<evidence type="ECO:0000259" key="2">
    <source>
        <dbReference type="Pfam" id="PF14274"/>
    </source>
</evidence>
<dbReference type="Proteomes" id="UP000095606">
    <property type="component" value="Unassembled WGS sequence"/>
</dbReference>
<name>A0A174JZ79_9BACE</name>
<dbReference type="Pfam" id="PF14274">
    <property type="entry name" value="BT_3044-like_C"/>
    <property type="match status" value="1"/>
</dbReference>
<dbReference type="AlphaFoldDB" id="A0A174JZ79"/>
<evidence type="ECO:0000313" key="6">
    <source>
        <dbReference type="Proteomes" id="UP001060104"/>
    </source>
</evidence>
<proteinExistence type="predicted"/>
<evidence type="ECO:0000313" key="3">
    <source>
        <dbReference type="EMBL" id="CUP03921.1"/>
    </source>
</evidence>
<dbReference type="Pfam" id="PF08522">
    <property type="entry name" value="BT_3987-like_N"/>
    <property type="match status" value="1"/>
</dbReference>
<feature type="domain" description="BT-3044-like C-terminal" evidence="2">
    <location>
        <begin position="163"/>
        <end position="298"/>
    </location>
</feature>
<evidence type="ECO:0000313" key="4">
    <source>
        <dbReference type="EMBL" id="UVQ75720.1"/>
    </source>
</evidence>
<reference evidence="3 5" key="1">
    <citation type="submission" date="2015-09" db="EMBL/GenBank/DDBJ databases">
        <authorList>
            <consortium name="Pathogen Informatics"/>
        </authorList>
    </citation>
    <scope>NUCLEOTIDE SEQUENCE [LARGE SCALE GENOMIC DNA]</scope>
    <source>
        <strain evidence="3 5">2789STDY5834846</strain>
    </source>
</reference>
<dbReference type="Gene3D" id="2.60.40.1740">
    <property type="entry name" value="hypothetical protein (bacova_03559)"/>
    <property type="match status" value="1"/>
</dbReference>
<sequence length="316" mass="36147">MKTMIKKAGYFLALLALTACESFDFEQEMGQKIICIISDNDLVYTGMHDLNETESTGYISINCGGSLRIDRDVDVTLEYAPEVLQNYNKIKYDIDQSKYAKELPSKYYSIAQMGVTLKASSPDTYNVMPIQVKPEGLSPDSIYLIPMRIKSVSAYSVNPNKSQVLYQVQMKNLYARTDESTIYNAAGKLQKERESQRDAAASQTFHPLTKNSFRIFAGIKGYEKNEEVIKKNGIIVTVNEDNSLTMKPYNADFIEVASIDEEQPDYYGNYELSDVYGGKKRQRFNFKYKYRFKGESKWEIVDIRSLRSVTLDLINE</sequence>